<keyword evidence="5 7" id="KW-1133">Transmembrane helix</keyword>
<evidence type="ECO:0000256" key="6">
    <source>
        <dbReference type="ARBA" id="ARBA00023136"/>
    </source>
</evidence>
<dbReference type="Pfam" id="PF00999">
    <property type="entry name" value="Na_H_Exchanger"/>
    <property type="match status" value="1"/>
</dbReference>
<feature type="transmembrane region" description="Helical" evidence="7">
    <location>
        <begin position="6"/>
        <end position="24"/>
    </location>
</feature>
<feature type="transmembrane region" description="Helical" evidence="7">
    <location>
        <begin position="358"/>
        <end position="377"/>
    </location>
</feature>
<evidence type="ECO:0000259" key="8">
    <source>
        <dbReference type="Pfam" id="PF00999"/>
    </source>
</evidence>
<dbReference type="PANTHER" id="PTHR42751">
    <property type="entry name" value="SODIUM/HYDROGEN EXCHANGER FAMILY/TRKA DOMAIN PROTEIN"/>
    <property type="match status" value="1"/>
</dbReference>
<evidence type="ECO:0000313" key="9">
    <source>
        <dbReference type="EMBL" id="GAA2788993.1"/>
    </source>
</evidence>
<dbReference type="Gene3D" id="1.20.1530.20">
    <property type="match status" value="1"/>
</dbReference>
<keyword evidence="10" id="KW-1185">Reference proteome</keyword>
<feature type="transmembrane region" description="Helical" evidence="7">
    <location>
        <begin position="218"/>
        <end position="233"/>
    </location>
</feature>
<feature type="transmembrane region" description="Helical" evidence="7">
    <location>
        <begin position="293"/>
        <end position="314"/>
    </location>
</feature>
<keyword evidence="3" id="KW-0813">Transport</keyword>
<dbReference type="PANTHER" id="PTHR42751:SF6">
    <property type="entry name" value="CONSERVED INTEGRAL MEMBRANE TRANSPORT PROTEIN-RELATED"/>
    <property type="match status" value="1"/>
</dbReference>
<feature type="transmembrane region" description="Helical" evidence="7">
    <location>
        <begin position="36"/>
        <end position="54"/>
    </location>
</feature>
<dbReference type="Proteomes" id="UP001500979">
    <property type="component" value="Unassembled WGS sequence"/>
</dbReference>
<feature type="transmembrane region" description="Helical" evidence="7">
    <location>
        <begin position="149"/>
        <end position="172"/>
    </location>
</feature>
<feature type="transmembrane region" description="Helical" evidence="7">
    <location>
        <begin position="178"/>
        <end position="198"/>
    </location>
</feature>
<organism evidence="9 10">
    <name type="scientific">Saccharopolyspora taberi</name>
    <dbReference type="NCBI Taxonomy" id="60895"/>
    <lineage>
        <taxon>Bacteria</taxon>
        <taxon>Bacillati</taxon>
        <taxon>Actinomycetota</taxon>
        <taxon>Actinomycetes</taxon>
        <taxon>Pseudonocardiales</taxon>
        <taxon>Pseudonocardiaceae</taxon>
        <taxon>Saccharopolyspora</taxon>
    </lineage>
</organism>
<feature type="transmembrane region" description="Helical" evidence="7">
    <location>
        <begin position="117"/>
        <end position="137"/>
    </location>
</feature>
<feature type="transmembrane region" description="Helical" evidence="7">
    <location>
        <begin position="269"/>
        <end position="287"/>
    </location>
</feature>
<sequence length="390" mass="39731">MHTSVALLMELGIVLAALGAAGTLTRRFGVSPVPLYLLVGLAMGEGGLAPLPAAGEFVEVGASIGVVLLLLSLGLEFSVEEFTVTLRRHVPSGLVDLVANAAPGAVAGWLLGLGGTGIVALAGVTWVSSSTIVSRLLDDLHRLGYRETPVVLSILLLEDFAMAVYLPVLTVLAAGGGVLRGVASVAVALGVLAVALVASHRWGHRVGHLVDDRDTEQLLLRIVGLALIVAAAAELAGTSAAVGAFLVGLAVTGPLAGRLRTVIAPLRDLFAAAFFLAIGLSVPPASLVPLLPVALLLAVVSTGTKMLTGWYAAARQGSGLRGKLRAGTVLSVRGEFSIIIVGLVALPGSPLGPLGPLATAYVLVLAVAGPLLTWWVSPPSVPRFRARPSR</sequence>
<dbReference type="EMBL" id="BAAAUX010000011">
    <property type="protein sequence ID" value="GAA2788993.1"/>
    <property type="molecule type" value="Genomic_DNA"/>
</dbReference>
<keyword evidence="4 7" id="KW-0812">Transmembrane</keyword>
<evidence type="ECO:0000256" key="4">
    <source>
        <dbReference type="ARBA" id="ARBA00022692"/>
    </source>
</evidence>
<comment type="subcellular location">
    <subcellularLocation>
        <location evidence="1">Membrane</location>
        <topology evidence="1">Multi-pass membrane protein</topology>
    </subcellularLocation>
</comment>
<dbReference type="InterPro" id="IPR006153">
    <property type="entry name" value="Cation/H_exchanger_TM"/>
</dbReference>
<comment type="caution">
    <text evidence="9">The sequence shown here is derived from an EMBL/GenBank/DDBJ whole genome shotgun (WGS) entry which is preliminary data.</text>
</comment>
<feature type="domain" description="Cation/H+ exchanger transmembrane" evidence="8">
    <location>
        <begin position="14"/>
        <end position="375"/>
    </location>
</feature>
<evidence type="ECO:0000256" key="3">
    <source>
        <dbReference type="ARBA" id="ARBA00022448"/>
    </source>
</evidence>
<evidence type="ECO:0000256" key="1">
    <source>
        <dbReference type="ARBA" id="ARBA00004141"/>
    </source>
</evidence>
<keyword evidence="6 7" id="KW-0472">Membrane</keyword>
<feature type="transmembrane region" description="Helical" evidence="7">
    <location>
        <begin position="60"/>
        <end position="79"/>
    </location>
</feature>
<name>A0ABN3VBG0_9PSEU</name>
<evidence type="ECO:0000256" key="2">
    <source>
        <dbReference type="ARBA" id="ARBA00005551"/>
    </source>
</evidence>
<evidence type="ECO:0000256" key="7">
    <source>
        <dbReference type="SAM" id="Phobius"/>
    </source>
</evidence>
<evidence type="ECO:0000256" key="5">
    <source>
        <dbReference type="ARBA" id="ARBA00022989"/>
    </source>
</evidence>
<proteinExistence type="inferred from homology"/>
<dbReference type="RefSeq" id="WP_344679706.1">
    <property type="nucleotide sequence ID" value="NZ_BAAAUX010000011.1"/>
</dbReference>
<comment type="similarity">
    <text evidence="2">Belongs to the monovalent cation:proton antiporter 2 (CPA2) transporter (TC 2.A.37) family.</text>
</comment>
<gene>
    <name evidence="9" type="ORF">GCM10010470_24530</name>
</gene>
<accession>A0ABN3VBG0</accession>
<protein>
    <submittedName>
        <fullName evidence="9">Cation:proton antiporter</fullName>
    </submittedName>
</protein>
<evidence type="ECO:0000313" key="10">
    <source>
        <dbReference type="Proteomes" id="UP001500979"/>
    </source>
</evidence>
<dbReference type="InterPro" id="IPR038770">
    <property type="entry name" value="Na+/solute_symporter_sf"/>
</dbReference>
<feature type="transmembrane region" description="Helical" evidence="7">
    <location>
        <begin position="239"/>
        <end position="257"/>
    </location>
</feature>
<feature type="transmembrane region" description="Helical" evidence="7">
    <location>
        <begin position="326"/>
        <end position="346"/>
    </location>
</feature>
<reference evidence="9 10" key="1">
    <citation type="journal article" date="2019" name="Int. J. Syst. Evol. Microbiol.">
        <title>The Global Catalogue of Microorganisms (GCM) 10K type strain sequencing project: providing services to taxonomists for standard genome sequencing and annotation.</title>
        <authorList>
            <consortium name="The Broad Institute Genomics Platform"/>
            <consortium name="The Broad Institute Genome Sequencing Center for Infectious Disease"/>
            <person name="Wu L."/>
            <person name="Ma J."/>
        </authorList>
    </citation>
    <scope>NUCLEOTIDE SEQUENCE [LARGE SCALE GENOMIC DNA]</scope>
    <source>
        <strain evidence="9 10">JCM 9383</strain>
    </source>
</reference>